<dbReference type="GO" id="GO:0016874">
    <property type="term" value="F:ligase activity"/>
    <property type="evidence" value="ECO:0007669"/>
    <property type="project" value="UniProtKB-KW"/>
</dbReference>
<dbReference type="GO" id="GO:0000049">
    <property type="term" value="F:tRNA binding"/>
    <property type="evidence" value="ECO:0007669"/>
    <property type="project" value="UniProtKB-UniRule"/>
</dbReference>
<dbReference type="AlphaFoldDB" id="A0AAX4JGA4"/>
<proteinExistence type="predicted"/>
<feature type="domain" description="TRNA-binding" evidence="4">
    <location>
        <begin position="130"/>
        <end position="251"/>
    </location>
</feature>
<dbReference type="RefSeq" id="XP_065331139.1">
    <property type="nucleotide sequence ID" value="XM_065475067.1"/>
</dbReference>
<sequence>MILKYSEDSLDIIFALQILKPDLICESTKLDTITYKLDTITTNKLDTITTTKLDNITNMDIIINTVLETQSSYMKDIKRIRNTLESKLDNEFLSLISLYNIIKDLIIRPNLKNIKYIQEMIEKYKIEYILFNILNIQVGEIMSIEEVEGSNKLYKERVRFLEDDKIIVSGLRDQYKKEDLIGKKEDLIGKKEDFIGKKEDLIGKKCLFITNIKKSKIMGHESHGMILCGKNEDTVRVLSVEDAVHSGTRVNLKKNEMFKNIPVGMIDLKKKFYKDLIEKMRIEEGIVKYQGEELVVGEEIIKSEIQEGTIS</sequence>
<evidence type="ECO:0000313" key="5">
    <source>
        <dbReference type="EMBL" id="WUR04994.1"/>
    </source>
</evidence>
<keyword evidence="5" id="KW-0436">Ligase</keyword>
<dbReference type="Proteomes" id="UP001334084">
    <property type="component" value="Chromosome 11"/>
</dbReference>
<evidence type="ECO:0000256" key="1">
    <source>
        <dbReference type="ARBA" id="ARBA00022555"/>
    </source>
</evidence>
<dbReference type="InterPro" id="IPR012340">
    <property type="entry name" value="NA-bd_OB-fold"/>
</dbReference>
<evidence type="ECO:0000259" key="4">
    <source>
        <dbReference type="PROSITE" id="PS50886"/>
    </source>
</evidence>
<keyword evidence="1 3" id="KW-0820">tRNA-binding</keyword>
<dbReference type="InterPro" id="IPR002547">
    <property type="entry name" value="tRNA-bd_dom"/>
</dbReference>
<dbReference type="PROSITE" id="PS50886">
    <property type="entry name" value="TRBD"/>
    <property type="match status" value="1"/>
</dbReference>
<dbReference type="GeneID" id="90542831"/>
<reference evidence="5" key="1">
    <citation type="journal article" date="2024" name="BMC Genomics">
        <title>Functional annotation of a divergent genome using sequence and structure-based similarity.</title>
        <authorList>
            <person name="Svedberg D."/>
            <person name="Winiger R.R."/>
            <person name="Berg A."/>
            <person name="Sharma H."/>
            <person name="Tellgren-Roth C."/>
            <person name="Debrunner-Vossbrinck B.A."/>
            <person name="Vossbrinck C.R."/>
            <person name="Barandun J."/>
        </authorList>
    </citation>
    <scope>NUCLEOTIDE SEQUENCE</scope>
    <source>
        <strain evidence="5">Illinois isolate</strain>
    </source>
</reference>
<dbReference type="PANTHER" id="PTHR11586">
    <property type="entry name" value="TRNA-AMINOACYLATION COFACTOR ARC1 FAMILY MEMBER"/>
    <property type="match status" value="1"/>
</dbReference>
<dbReference type="SUPFAM" id="SSF50249">
    <property type="entry name" value="Nucleic acid-binding proteins"/>
    <property type="match status" value="1"/>
</dbReference>
<keyword evidence="6" id="KW-1185">Reference proteome</keyword>
<dbReference type="Pfam" id="PF01588">
    <property type="entry name" value="tRNA_bind"/>
    <property type="match status" value="2"/>
</dbReference>
<dbReference type="PANTHER" id="PTHR11586:SF37">
    <property type="entry name" value="TRNA-BINDING DOMAIN-CONTAINING PROTEIN"/>
    <property type="match status" value="1"/>
</dbReference>
<keyword evidence="2 3" id="KW-0694">RNA-binding</keyword>
<organism evidence="5 6">
    <name type="scientific">Vairimorpha necatrix</name>
    <dbReference type="NCBI Taxonomy" id="6039"/>
    <lineage>
        <taxon>Eukaryota</taxon>
        <taxon>Fungi</taxon>
        <taxon>Fungi incertae sedis</taxon>
        <taxon>Microsporidia</taxon>
        <taxon>Nosematidae</taxon>
        <taxon>Vairimorpha</taxon>
    </lineage>
</organism>
<dbReference type="KEGG" id="vnx:VNE69_11157"/>
<gene>
    <name evidence="5" type="ORF">VNE69_11157</name>
</gene>
<evidence type="ECO:0000256" key="2">
    <source>
        <dbReference type="ARBA" id="ARBA00022884"/>
    </source>
</evidence>
<dbReference type="EMBL" id="CP142736">
    <property type="protein sequence ID" value="WUR04994.1"/>
    <property type="molecule type" value="Genomic_DNA"/>
</dbReference>
<protein>
    <submittedName>
        <fullName evidence="5">Methionine-tRNA ligase (MARS2)</fullName>
    </submittedName>
</protein>
<evidence type="ECO:0000313" key="6">
    <source>
        <dbReference type="Proteomes" id="UP001334084"/>
    </source>
</evidence>
<dbReference type="Gene3D" id="2.40.50.140">
    <property type="entry name" value="Nucleic acid-binding proteins"/>
    <property type="match status" value="2"/>
</dbReference>
<accession>A0AAX4JGA4</accession>
<dbReference type="InterPro" id="IPR051270">
    <property type="entry name" value="Tyrosine-tRNA_ligase_regulator"/>
</dbReference>
<evidence type="ECO:0000256" key="3">
    <source>
        <dbReference type="PROSITE-ProRule" id="PRU00209"/>
    </source>
</evidence>
<name>A0AAX4JGA4_9MICR</name>